<dbReference type="PANTHER" id="PTHR45973">
    <property type="entry name" value="PROTEIN PHOSPHATASE 1 REGULATORY SUBUNIT SDS22-RELATED"/>
    <property type="match status" value="1"/>
</dbReference>
<protein>
    <submittedName>
        <fullName evidence="5">Centriolin</fullName>
    </submittedName>
</protein>
<feature type="compositionally biased region" description="Basic and acidic residues" evidence="4">
    <location>
        <begin position="1144"/>
        <end position="1160"/>
    </location>
</feature>
<dbReference type="FunFam" id="3.80.10.10:FF:000314">
    <property type="entry name" value="centriolin isoform X4"/>
    <property type="match status" value="1"/>
</dbReference>
<feature type="coiled-coil region" evidence="3">
    <location>
        <begin position="232"/>
        <end position="308"/>
    </location>
</feature>
<dbReference type="InterPro" id="IPR001611">
    <property type="entry name" value="Leu-rich_rpt"/>
</dbReference>
<dbReference type="SMART" id="SM00365">
    <property type="entry name" value="LRR_SD22"/>
    <property type="match status" value="4"/>
</dbReference>
<evidence type="ECO:0000313" key="6">
    <source>
        <dbReference type="Proteomes" id="UP000694545"/>
    </source>
</evidence>
<keyword evidence="6" id="KW-1185">Reference proteome</keyword>
<dbReference type="Proteomes" id="UP000694545">
    <property type="component" value="Unplaced"/>
</dbReference>
<feature type="compositionally biased region" description="Low complexity" evidence="4">
    <location>
        <begin position="1088"/>
        <end position="1101"/>
    </location>
</feature>
<dbReference type="Gene3D" id="3.80.10.10">
    <property type="entry name" value="Ribonuclease Inhibitor"/>
    <property type="match status" value="2"/>
</dbReference>
<feature type="coiled-coil region" evidence="3">
    <location>
        <begin position="538"/>
        <end position="769"/>
    </location>
</feature>
<feature type="coiled-coil region" evidence="3">
    <location>
        <begin position="399"/>
        <end position="506"/>
    </location>
</feature>
<feature type="coiled-coil region" evidence="3">
    <location>
        <begin position="1451"/>
        <end position="1534"/>
    </location>
</feature>
<sequence>GSRCLFLSMTTVTLSCKTRSLLQCAIVDYYINIFLLITGGNCISPGIRYITEPLINKLSKQENVARVTALNLSLAKDGGKKFKYIENLEKCEKLEVLNLSHNLIEKVEKLDKLLKLCDLNLSYNKISKIEGIEHLHNLQKLNLAGNEIEHVPVWMGKKLRSLRILNLRKNKISSLHEVAKLKPLKNLTSLFLSDNPVANLPHYRPFTIFHLRSLEDLEGQPVTDCDREEATERFNLEEIENLEKDLEKAMKELEDLNNKQSDLLEKLQQQEDLNKSLKQNHLRQKQSCKDLESELETKNELLKQKTVELTRACQKQYELEQELAFYKIDAKFEPLGYYPAEDVDLDDVPGESPYIGKARYKRNMYAVEGYIPSKAQKLQVGSLGQEEQQNNQQLKLNLLQSLDLQLQEKEKQMKGAQEKLSELHSEAVNAEQRVLKATEELRQLQDAVAQKKMLEVEKDCLRQKLSNKILLLSQLKGEALELEKQMEQQKQEMAKKEEEVEGLQIFTDSLDPKDPKHAHMKAQKASKEQQLDMMSKHYKELETCLDDMLSRIARETEEIRDLEQQLTDGQIAVNDALKKDLEAIIIGLQEYLETVKGQAKQTSDECKELRKDKEALLQKLEELEDEKNQLEIVAMDAENMRKEIADLELALHEQREVNQELQEAQGELGAYEAELEAELKARDSEISQHTEELERIKQLSQLEHSALQAELDKERQALENALTKAHLSEEKEQENSKLLSQLKQLQRENNSLKQQLQETKNQLNRAVDHLIHPEEVLARVSELKKALRTGAEIRCHNPKDILGKSLADLQKQFGEILARSQQETEAAQARERGLQEEMASRQARLEEAHEKHKLACSKAAEAKIKSEKKQNEARVRQLEDEIQHLSEQLKSMEEIQGLTDQQLQEAEEEKGRMIAQLEDLENRKKVEDARVQMQFLSLNEELKELKEAVSASERQATAELCAATDQLRALHGTVGKINQWRSQELEDAEKMSMQASQAADALARAEAEIELLQRLLKEKEEQVCGLPHSLHDAKECSIEGQERNVSSKEIGSILDEIAALRHAVSHQNDAIARLLDPLKWKGHSYYIPSSSQASTPASQSTKDSGVGLQCPMPTSVNKVHAEGERGKKKHSISPAGRGCRLHSTGRDGLQESPHKKREDGGGSAPHDGSYLPPPGSVIYTLLPDGAPAPQGTVLAPTTVIYGSPPPGAQLVHSPLPAHCSVPLVPVGVLHCNIPEHHNLENKILSLEGSIDKLMSQRPEGACPAASHHRQHKQTEELRQGIQDLLSEREELEHQVTELRRVAQKRNRRKDFIDGCMSGIISELELEKSLQHHGSIVDEIECIEKTLLKRRAELREADRLLAEAENELETTQGKTKDVIQKYNSSKQHLSWTEKEAEELERRAQEMAVRLVKADQQLRLLRAGAKDLEQHKMQQEGILKEINKVVSAKDYEFQSLSQKIEILTESLQKLQADIQVAEGNEDHHLQILKEAENILQSKKSELERLKDQTATQQEELRHLDQLLDQKKEELRLLQESIVRRSADLTEVLKEGEAEVAEKCVGSFIQEVKSFLADLSVQKGELSAQLSEKRSQLSLITQGIRKENENLQDTLGLIMKHKTELKHILETLQLESSELEGLKLQHNQKLNELQKMHTEILEGKLELENLQRASQQERGEMELQRQLLERMQQDVKQLNSHLCTLQKSIQALNKQKQQLEENCESLEQKLSQTERALASAEESNTVAQAEREKMDSVFLWCRAHLLSGIFALQVWLFLLVPKIWNILELRCLLCFLVLKWQDLKNATKQKEELFCEQAALKDRISEYSKKCEECQEAQSQKEKQLLQLCREIEEQELEWKLIVIIIIIIIIIIKTQVGRVLLQQNAETWYRSVALWRQRSYPLIAGHQVSEQEVKLREKAAEACSLQRELELSKARENMLQHKIQAERKKAEKHIAGLKEAIQTQRAQLERALHEQKQENQCLQEEMASVEQVAQDNHQRAKQLMRNLGQIQEEYLQLQSQVSQEDLEKRQKEMKGTVKMLKLEVRDKMRTCLKDLSQSPPEANSEAKGRTQSDLESLKENYPFTDKESRMLCFDEKLDLSKVHIMDEQWRGKARREQLQHREDWLKAQLRQCMSKQVEVLIKGKQQTEGTLHSLKRQVDVLDELVSSASTDSPFQSLNSSGFTASLHEESSLAKYKVGFPLSFQHWNIPMQGLPTSGASASGTFHPATAGLGGR</sequence>
<evidence type="ECO:0000256" key="4">
    <source>
        <dbReference type="SAM" id="MobiDB-lite"/>
    </source>
</evidence>
<dbReference type="InterPro" id="IPR032675">
    <property type="entry name" value="LRR_dom_sf"/>
</dbReference>
<name>A0A8D2J2S2_VARKO</name>
<feature type="coiled-coil region" evidence="3">
    <location>
        <begin position="1796"/>
        <end position="1851"/>
    </location>
</feature>
<dbReference type="Ensembl" id="ENSVKKT00000008943.1">
    <property type="protein sequence ID" value="ENSVKKP00000008720.1"/>
    <property type="gene ID" value="ENSVKKG00000005216.1"/>
</dbReference>
<dbReference type="SUPFAM" id="SSF52075">
    <property type="entry name" value="Outer arm dynein light chain 1"/>
    <property type="match status" value="1"/>
</dbReference>
<proteinExistence type="predicted"/>
<dbReference type="Pfam" id="PF14580">
    <property type="entry name" value="LRR_9"/>
    <property type="match status" value="1"/>
</dbReference>
<evidence type="ECO:0000256" key="2">
    <source>
        <dbReference type="ARBA" id="ARBA00022737"/>
    </source>
</evidence>
<reference evidence="5" key="1">
    <citation type="submission" date="2025-08" db="UniProtKB">
        <authorList>
            <consortium name="Ensembl"/>
        </authorList>
    </citation>
    <scope>IDENTIFICATION</scope>
</reference>
<dbReference type="PROSITE" id="PS51450">
    <property type="entry name" value="LRR"/>
    <property type="match status" value="4"/>
</dbReference>
<feature type="coiled-coil region" evidence="3">
    <location>
        <begin position="1632"/>
        <end position="1743"/>
    </location>
</feature>
<evidence type="ECO:0000313" key="5">
    <source>
        <dbReference type="Ensembl" id="ENSVKKP00000008720.1"/>
    </source>
</evidence>
<reference evidence="5" key="2">
    <citation type="submission" date="2025-09" db="UniProtKB">
        <authorList>
            <consortium name="Ensembl"/>
        </authorList>
    </citation>
    <scope>IDENTIFICATION</scope>
</reference>
<keyword evidence="1" id="KW-0433">Leucine-rich repeat</keyword>
<dbReference type="SMART" id="SM00369">
    <property type="entry name" value="LRR_TYP"/>
    <property type="match status" value="4"/>
</dbReference>
<feature type="compositionally biased region" description="Basic and acidic residues" evidence="4">
    <location>
        <begin position="2058"/>
        <end position="2068"/>
    </location>
</feature>
<evidence type="ECO:0000256" key="1">
    <source>
        <dbReference type="ARBA" id="ARBA00022614"/>
    </source>
</evidence>
<keyword evidence="2" id="KW-0677">Repeat</keyword>
<feature type="coiled-coil region" evidence="3">
    <location>
        <begin position="1925"/>
        <end position="2037"/>
    </location>
</feature>
<feature type="coiled-coil region" evidence="3">
    <location>
        <begin position="988"/>
        <end position="1022"/>
    </location>
</feature>
<keyword evidence="3" id="KW-0175">Coiled coil</keyword>
<feature type="region of interest" description="Disordered" evidence="4">
    <location>
        <begin position="1088"/>
        <end position="1176"/>
    </location>
</feature>
<accession>A0A8D2J2S2</accession>
<evidence type="ECO:0000256" key="3">
    <source>
        <dbReference type="SAM" id="Coils"/>
    </source>
</evidence>
<dbReference type="InterPro" id="IPR050576">
    <property type="entry name" value="Cilia_flagella_integrity"/>
</dbReference>
<dbReference type="InterPro" id="IPR003591">
    <property type="entry name" value="Leu-rich_rpt_typical-subtyp"/>
</dbReference>
<feature type="coiled-coil region" evidence="3">
    <location>
        <begin position="1346"/>
        <end position="1415"/>
    </location>
</feature>
<feature type="coiled-coil region" evidence="3">
    <location>
        <begin position="817"/>
        <end position="955"/>
    </location>
</feature>
<feature type="region of interest" description="Disordered" evidence="4">
    <location>
        <begin position="2048"/>
        <end position="2068"/>
    </location>
</feature>
<dbReference type="PANTHER" id="PTHR45973:SF36">
    <property type="entry name" value="CENTRIOLIN"/>
    <property type="match status" value="1"/>
</dbReference>
<feature type="coiled-coil region" evidence="3">
    <location>
        <begin position="1236"/>
        <end position="1308"/>
    </location>
</feature>
<organism evidence="5 6">
    <name type="scientific">Varanus komodoensis</name>
    <name type="common">Komodo dragon</name>
    <dbReference type="NCBI Taxonomy" id="61221"/>
    <lineage>
        <taxon>Eukaryota</taxon>
        <taxon>Metazoa</taxon>
        <taxon>Chordata</taxon>
        <taxon>Craniata</taxon>
        <taxon>Vertebrata</taxon>
        <taxon>Euteleostomi</taxon>
        <taxon>Lepidosauria</taxon>
        <taxon>Squamata</taxon>
        <taxon>Bifurcata</taxon>
        <taxon>Unidentata</taxon>
        <taxon>Episquamata</taxon>
        <taxon>Toxicofera</taxon>
        <taxon>Anguimorpha</taxon>
        <taxon>Paleoanguimorpha</taxon>
        <taxon>Varanoidea</taxon>
        <taxon>Varanidae</taxon>
        <taxon>Varanus</taxon>
    </lineage>
</organism>